<proteinExistence type="predicted"/>
<protein>
    <submittedName>
        <fullName evidence="1">Uncharacterized protein</fullName>
    </submittedName>
</protein>
<dbReference type="HOGENOM" id="CLU_1696799_0_0_1"/>
<keyword evidence="2" id="KW-1185">Reference proteome</keyword>
<name>A0A0C3L8D1_9AGAM</name>
<evidence type="ECO:0000313" key="2">
    <source>
        <dbReference type="Proteomes" id="UP000054248"/>
    </source>
</evidence>
<reference evidence="1 2" key="1">
    <citation type="submission" date="2014-04" db="EMBL/GenBank/DDBJ databases">
        <authorList>
            <consortium name="DOE Joint Genome Institute"/>
            <person name="Kuo A."/>
            <person name="Girlanda M."/>
            <person name="Perotto S."/>
            <person name="Kohler A."/>
            <person name="Nagy L.G."/>
            <person name="Floudas D."/>
            <person name="Copeland A."/>
            <person name="Barry K.W."/>
            <person name="Cichocki N."/>
            <person name="Veneault-Fourrey C."/>
            <person name="LaButti K."/>
            <person name="Lindquist E.A."/>
            <person name="Lipzen A."/>
            <person name="Lundell T."/>
            <person name="Morin E."/>
            <person name="Murat C."/>
            <person name="Sun H."/>
            <person name="Tunlid A."/>
            <person name="Henrissat B."/>
            <person name="Grigoriev I.V."/>
            <person name="Hibbett D.S."/>
            <person name="Martin F."/>
            <person name="Nordberg H.P."/>
            <person name="Cantor M.N."/>
            <person name="Hua S.X."/>
        </authorList>
    </citation>
    <scope>NUCLEOTIDE SEQUENCE [LARGE SCALE GENOMIC DNA]</scope>
    <source>
        <strain evidence="1 2">MUT 4182</strain>
    </source>
</reference>
<dbReference type="EMBL" id="KN822975">
    <property type="protein sequence ID" value="KIO30093.1"/>
    <property type="molecule type" value="Genomic_DNA"/>
</dbReference>
<sequence>MKRGEVGKIWVGVEEAPEWAQQSTVVVGGTAEVTAHTSDESRREGNKVPGIRETRRLDRSRFIHLPGRSRRSRRAREDGLWRHGYVFECITKTEVVFHLTGPRDDRVSAGASSVQVTPQCFSTRADRLFESVASCPGPGLARVWVGGRGPHAVCL</sequence>
<dbReference type="AlphaFoldDB" id="A0A0C3L8D1"/>
<reference evidence="2" key="2">
    <citation type="submission" date="2015-01" db="EMBL/GenBank/DDBJ databases">
        <title>Evolutionary Origins and Diversification of the Mycorrhizal Mutualists.</title>
        <authorList>
            <consortium name="DOE Joint Genome Institute"/>
            <consortium name="Mycorrhizal Genomics Consortium"/>
            <person name="Kohler A."/>
            <person name="Kuo A."/>
            <person name="Nagy L.G."/>
            <person name="Floudas D."/>
            <person name="Copeland A."/>
            <person name="Barry K.W."/>
            <person name="Cichocki N."/>
            <person name="Veneault-Fourrey C."/>
            <person name="LaButti K."/>
            <person name="Lindquist E.A."/>
            <person name="Lipzen A."/>
            <person name="Lundell T."/>
            <person name="Morin E."/>
            <person name="Murat C."/>
            <person name="Riley R."/>
            <person name="Ohm R."/>
            <person name="Sun H."/>
            <person name="Tunlid A."/>
            <person name="Henrissat B."/>
            <person name="Grigoriev I.V."/>
            <person name="Hibbett D.S."/>
            <person name="Martin F."/>
        </authorList>
    </citation>
    <scope>NUCLEOTIDE SEQUENCE [LARGE SCALE GENOMIC DNA]</scope>
    <source>
        <strain evidence="2">MUT 4182</strain>
    </source>
</reference>
<accession>A0A0C3L8D1</accession>
<evidence type="ECO:0000313" key="1">
    <source>
        <dbReference type="EMBL" id="KIO30093.1"/>
    </source>
</evidence>
<organism evidence="1 2">
    <name type="scientific">Tulasnella calospora MUT 4182</name>
    <dbReference type="NCBI Taxonomy" id="1051891"/>
    <lineage>
        <taxon>Eukaryota</taxon>
        <taxon>Fungi</taxon>
        <taxon>Dikarya</taxon>
        <taxon>Basidiomycota</taxon>
        <taxon>Agaricomycotina</taxon>
        <taxon>Agaricomycetes</taxon>
        <taxon>Cantharellales</taxon>
        <taxon>Tulasnellaceae</taxon>
        <taxon>Tulasnella</taxon>
    </lineage>
</organism>
<dbReference type="Proteomes" id="UP000054248">
    <property type="component" value="Unassembled WGS sequence"/>
</dbReference>
<gene>
    <name evidence="1" type="ORF">M407DRAFT_158076</name>
</gene>